<dbReference type="PANTHER" id="PTHR43134:SF3">
    <property type="entry name" value="FLAGELLAR BIOSYNTHESIS PROTEIN FLHF"/>
    <property type="match status" value="1"/>
</dbReference>
<feature type="domain" description="AAA+ ATPase" evidence="15">
    <location>
        <begin position="159"/>
        <end position="356"/>
    </location>
</feature>
<dbReference type="InterPro" id="IPR047040">
    <property type="entry name" value="FlhF__GTPase_dom"/>
</dbReference>
<dbReference type="RefSeq" id="WP_213379221.1">
    <property type="nucleotide sequence ID" value="NZ_AP024563.1"/>
</dbReference>
<reference evidence="17 18" key="1">
    <citation type="submission" date="2021-04" db="EMBL/GenBank/DDBJ databases">
        <title>Complete genome sequencing of Allochromatium tepidum strain NZ.</title>
        <authorList>
            <person name="Tsukatani Y."/>
            <person name="Mori H."/>
        </authorList>
    </citation>
    <scope>NUCLEOTIDE SEQUENCE [LARGE SCALE GENOMIC DNA]</scope>
    <source>
        <strain evidence="17 18">NZ</strain>
    </source>
</reference>
<evidence type="ECO:0000256" key="14">
    <source>
        <dbReference type="SAM" id="MobiDB-lite"/>
    </source>
</evidence>
<evidence type="ECO:0000256" key="10">
    <source>
        <dbReference type="ARBA" id="ARBA00023136"/>
    </source>
</evidence>
<feature type="compositionally biased region" description="Low complexity" evidence="14">
    <location>
        <begin position="399"/>
        <end position="410"/>
    </location>
</feature>
<evidence type="ECO:0000256" key="3">
    <source>
        <dbReference type="ARBA" id="ARBA00014919"/>
    </source>
</evidence>
<evidence type="ECO:0000259" key="16">
    <source>
        <dbReference type="SMART" id="SM00962"/>
    </source>
</evidence>
<dbReference type="SMART" id="SM00962">
    <property type="entry name" value="SRP54"/>
    <property type="match status" value="1"/>
</dbReference>
<name>A0ABM7QQI0_9GAMM</name>
<feature type="region of interest" description="Disordered" evidence="14">
    <location>
        <begin position="356"/>
        <end position="375"/>
    </location>
</feature>
<dbReference type="SUPFAM" id="SSF52540">
    <property type="entry name" value="P-loop containing nucleoside triphosphate hydrolases"/>
    <property type="match status" value="1"/>
</dbReference>
<keyword evidence="5" id="KW-1003">Cell membrane</keyword>
<dbReference type="InterPro" id="IPR000897">
    <property type="entry name" value="SRP54_GTPase_dom"/>
</dbReference>
<comment type="function">
    <text evidence="12">Necessary for flagellar biosynthesis. May be involved in translocation of the flagellum.</text>
</comment>
<keyword evidence="7" id="KW-1005">Bacterial flagellum biogenesis</keyword>
<dbReference type="NCBIfam" id="TIGR03499">
    <property type="entry name" value="FlhF"/>
    <property type="match status" value="1"/>
</dbReference>
<keyword evidence="17" id="KW-0966">Cell projection</keyword>
<dbReference type="EMBL" id="AP024563">
    <property type="protein sequence ID" value="BCU08211.1"/>
    <property type="molecule type" value="Genomic_DNA"/>
</dbReference>
<comment type="similarity">
    <text evidence="2">Belongs to the GTP-binding SRP family.</text>
</comment>
<evidence type="ECO:0000256" key="13">
    <source>
        <dbReference type="NCBIfam" id="TIGR03499"/>
    </source>
</evidence>
<dbReference type="Gene3D" id="3.40.50.300">
    <property type="entry name" value="P-loop containing nucleotide triphosphate hydrolases"/>
    <property type="match status" value="1"/>
</dbReference>
<dbReference type="PANTHER" id="PTHR43134">
    <property type="entry name" value="SIGNAL RECOGNITION PARTICLE RECEPTOR SUBUNIT ALPHA"/>
    <property type="match status" value="1"/>
</dbReference>
<keyword evidence="17" id="KW-0969">Cilium</keyword>
<evidence type="ECO:0000256" key="2">
    <source>
        <dbReference type="ARBA" id="ARBA00008531"/>
    </source>
</evidence>
<evidence type="ECO:0000256" key="5">
    <source>
        <dbReference type="ARBA" id="ARBA00022475"/>
    </source>
</evidence>
<dbReference type="SMART" id="SM00382">
    <property type="entry name" value="AAA"/>
    <property type="match status" value="1"/>
</dbReference>
<keyword evidence="10" id="KW-0472">Membrane</keyword>
<evidence type="ECO:0000256" key="1">
    <source>
        <dbReference type="ARBA" id="ARBA00004413"/>
    </source>
</evidence>
<dbReference type="InterPro" id="IPR003593">
    <property type="entry name" value="AAA+_ATPase"/>
</dbReference>
<evidence type="ECO:0000256" key="4">
    <source>
        <dbReference type="ARBA" id="ARBA00022448"/>
    </source>
</evidence>
<dbReference type="InterPro" id="IPR020006">
    <property type="entry name" value="FlhF"/>
</dbReference>
<evidence type="ECO:0000256" key="6">
    <source>
        <dbReference type="ARBA" id="ARBA00022741"/>
    </source>
</evidence>
<dbReference type="Pfam" id="PF00448">
    <property type="entry name" value="SRP54"/>
    <property type="match status" value="1"/>
</dbReference>
<proteinExistence type="inferred from homology"/>
<protein>
    <recommendedName>
        <fullName evidence="3 13">Flagellar biosynthesis protein FlhF</fullName>
    </recommendedName>
</protein>
<evidence type="ECO:0000313" key="17">
    <source>
        <dbReference type="EMBL" id="BCU08211.1"/>
    </source>
</evidence>
<evidence type="ECO:0000313" key="18">
    <source>
        <dbReference type="Proteomes" id="UP000680679"/>
    </source>
</evidence>
<feature type="compositionally biased region" description="Polar residues" evidence="14">
    <location>
        <begin position="360"/>
        <end position="370"/>
    </location>
</feature>
<evidence type="ECO:0000259" key="15">
    <source>
        <dbReference type="SMART" id="SM00382"/>
    </source>
</evidence>
<dbReference type="InterPro" id="IPR027417">
    <property type="entry name" value="P-loop_NTPase"/>
</dbReference>
<evidence type="ECO:0000256" key="9">
    <source>
        <dbReference type="ARBA" id="ARBA00023134"/>
    </source>
</evidence>
<keyword evidence="18" id="KW-1185">Reference proteome</keyword>
<evidence type="ECO:0000256" key="11">
    <source>
        <dbReference type="ARBA" id="ARBA00023225"/>
    </source>
</evidence>
<dbReference type="Gene3D" id="1.20.120.1380">
    <property type="entry name" value="Flagellar FlhF biosynthesis protein, N domain"/>
    <property type="match status" value="1"/>
</dbReference>
<feature type="domain" description="SRP54-type proteins GTP-binding" evidence="16">
    <location>
        <begin position="160"/>
        <end position="351"/>
    </location>
</feature>
<feature type="compositionally biased region" description="Low complexity" evidence="14">
    <location>
        <begin position="46"/>
        <end position="66"/>
    </location>
</feature>
<dbReference type="Proteomes" id="UP000680679">
    <property type="component" value="Chromosome"/>
</dbReference>
<dbReference type="CDD" id="cd17873">
    <property type="entry name" value="FlhF"/>
    <property type="match status" value="1"/>
</dbReference>
<keyword evidence="11" id="KW-1006">Bacterial flagellum protein export</keyword>
<keyword evidence="6" id="KW-0547">Nucleotide-binding</keyword>
<keyword evidence="9" id="KW-0342">GTP-binding</keyword>
<evidence type="ECO:0000256" key="12">
    <source>
        <dbReference type="ARBA" id="ARBA00025337"/>
    </source>
</evidence>
<feature type="region of interest" description="Disordered" evidence="14">
    <location>
        <begin position="45"/>
        <end position="67"/>
    </location>
</feature>
<gene>
    <name evidence="17" type="primary">flhF</name>
    <name evidence="17" type="ORF">Atep_28880</name>
</gene>
<comment type="subcellular location">
    <subcellularLocation>
        <location evidence="1">Cell membrane</location>
        <topology evidence="1">Peripheral membrane protein</topology>
        <orientation evidence="1">Cytoplasmic side</orientation>
    </subcellularLocation>
</comment>
<accession>A0ABM7QQI0</accession>
<keyword evidence="8" id="KW-0653">Protein transport</keyword>
<evidence type="ECO:0000256" key="8">
    <source>
        <dbReference type="ARBA" id="ARBA00022927"/>
    </source>
</evidence>
<evidence type="ECO:0000256" key="7">
    <source>
        <dbReference type="ARBA" id="ARBA00022795"/>
    </source>
</evidence>
<keyword evidence="4" id="KW-0813">Transport</keyword>
<organism evidence="17 18">
    <name type="scientific">Allochromatium tepidum</name>
    <dbReference type="NCBI Taxonomy" id="553982"/>
    <lineage>
        <taxon>Bacteria</taxon>
        <taxon>Pseudomonadati</taxon>
        <taxon>Pseudomonadota</taxon>
        <taxon>Gammaproteobacteria</taxon>
        <taxon>Chromatiales</taxon>
        <taxon>Chromatiaceae</taxon>
        <taxon>Allochromatium</taxon>
    </lineage>
</organism>
<sequence length="432" mass="47332">MNVRRYQAKNMQDAMRQVREQQGPDAVILSSRRVDGVLEVVAATEAPSEQAAPARPSASRSTRPAAVDSDLAAMRRELRDLRSLLAQQQVLSERDQWAVRHPLAAGIAERLVECGFDDGLARSLIGGLQEDQTHDEAWSRLRTRLAASVATVQPSVLERGGVLALVGPTGAGKTTTLSRLALHRIRRLGADSVTLVTLDRQRIGAHKQLQAFGQMAGVPVILLENERDLLSLANRSAPDHLILVDTEGRSARDAAERKLFAQIRHLVEIETWLVIPATHQAGVLRQVLKAFQSCEPSALVLTKIDESERLGEILSVLLEQHLGLVFQSDGQRIEEDFHKADTAHLTRLALGESIPRLQSRAENSPPSATIENPRFTPRDAAVLARCEPLPRLSTPRTPNPSAQMAPAPSAMTRDSLVLESVIPFRKSVHAAY</sequence>
<keyword evidence="17" id="KW-0282">Flagellum</keyword>
<feature type="region of interest" description="Disordered" evidence="14">
    <location>
        <begin position="390"/>
        <end position="410"/>
    </location>
</feature>